<evidence type="ECO:0000313" key="3">
    <source>
        <dbReference type="Proteomes" id="UP000663090"/>
    </source>
</evidence>
<accession>A0ABX7NFF8</accession>
<evidence type="ECO:0000259" key="1">
    <source>
        <dbReference type="PROSITE" id="PS50043"/>
    </source>
</evidence>
<dbReference type="SUPFAM" id="SSF46894">
    <property type="entry name" value="C-terminal effector domain of the bipartite response regulators"/>
    <property type="match status" value="1"/>
</dbReference>
<keyword evidence="3" id="KW-1185">Reference proteome</keyword>
<dbReference type="InterPro" id="IPR036388">
    <property type="entry name" value="WH-like_DNA-bd_sf"/>
</dbReference>
<dbReference type="RefSeq" id="WP_206719195.1">
    <property type="nucleotide sequence ID" value="NZ_CP071091.1"/>
</dbReference>
<dbReference type="Gene3D" id="1.10.10.10">
    <property type="entry name" value="Winged helix-like DNA-binding domain superfamily/Winged helix DNA-binding domain"/>
    <property type="match status" value="1"/>
</dbReference>
<gene>
    <name evidence="2" type="ORF">JY572_16710</name>
</gene>
<proteinExistence type="predicted"/>
<dbReference type="Proteomes" id="UP000663090">
    <property type="component" value="Chromosome"/>
</dbReference>
<dbReference type="InterPro" id="IPR016032">
    <property type="entry name" value="Sig_transdc_resp-reg_C-effctor"/>
</dbReference>
<protein>
    <submittedName>
        <fullName evidence="2">Helix-turn-helix transcriptional regulator</fullName>
    </submittedName>
</protein>
<dbReference type="SMART" id="SM00421">
    <property type="entry name" value="HTH_LUXR"/>
    <property type="match status" value="1"/>
</dbReference>
<sequence length="268" mass="30474">MSDFVTWRDARGAFRLLDELKQVGHDTLAWRRHLLTGLSTLVGAQVGLSAETPEGGLLAPPRHLGAVDMGWGTGSDRRAWMQVCERPEAELDPSDERIAALGVRSFTLHRRELASDQRWYKSIIFNEHYRPARLNHYLLSVLHVPEYRAMHFVFLFRAQSERPFDERERQLVGHLHGELGVLWKEASEVQLPRRLQQTLSLFQAGCGEKEVADRLGISPRTVHDYSKALHKRLKVRSRAELLARAASLPRPPRLLMQDEDLAGPAGTV</sequence>
<reference evidence="2 3" key="1">
    <citation type="submission" date="2021-02" db="EMBL/GenBank/DDBJ databases">
        <title>De Novo genome assembly of isolated myxobacteria.</title>
        <authorList>
            <person name="Stevens D.C."/>
        </authorList>
    </citation>
    <scope>NUCLEOTIDE SEQUENCE [LARGE SCALE GENOMIC DNA]</scope>
    <source>
        <strain evidence="2 3">SCHIC003</strain>
    </source>
</reference>
<dbReference type="EMBL" id="CP071091">
    <property type="protein sequence ID" value="QSQ17576.1"/>
    <property type="molecule type" value="Genomic_DNA"/>
</dbReference>
<dbReference type="PROSITE" id="PS50043">
    <property type="entry name" value="HTH_LUXR_2"/>
    <property type="match status" value="1"/>
</dbReference>
<dbReference type="Pfam" id="PF00196">
    <property type="entry name" value="GerE"/>
    <property type="match status" value="1"/>
</dbReference>
<organism evidence="2 3">
    <name type="scientific">Myxococcus landrumensis</name>
    <dbReference type="NCBI Taxonomy" id="2813577"/>
    <lineage>
        <taxon>Bacteria</taxon>
        <taxon>Pseudomonadati</taxon>
        <taxon>Myxococcota</taxon>
        <taxon>Myxococcia</taxon>
        <taxon>Myxococcales</taxon>
        <taxon>Cystobacterineae</taxon>
        <taxon>Myxococcaceae</taxon>
        <taxon>Myxococcus</taxon>
    </lineage>
</organism>
<dbReference type="CDD" id="cd06170">
    <property type="entry name" value="LuxR_C_like"/>
    <property type="match status" value="1"/>
</dbReference>
<name>A0ABX7NFF8_9BACT</name>
<feature type="domain" description="HTH luxR-type" evidence="1">
    <location>
        <begin position="184"/>
        <end position="249"/>
    </location>
</feature>
<dbReference type="InterPro" id="IPR000792">
    <property type="entry name" value="Tscrpt_reg_LuxR_C"/>
</dbReference>
<evidence type="ECO:0000313" key="2">
    <source>
        <dbReference type="EMBL" id="QSQ17576.1"/>
    </source>
</evidence>